<evidence type="ECO:0000313" key="1">
    <source>
        <dbReference type="EMBL" id="SUC18099.1"/>
    </source>
</evidence>
<protein>
    <submittedName>
        <fullName evidence="1">Adenosine-3'(2'),5'-bisphosphate nucleotidase</fullName>
        <ecNumber evidence="1">3.1.3.7</ecNumber>
    </submittedName>
</protein>
<organism evidence="1 2">
    <name type="scientific">Proteus mirabilis</name>
    <dbReference type="NCBI Taxonomy" id="584"/>
    <lineage>
        <taxon>Bacteria</taxon>
        <taxon>Pseudomonadati</taxon>
        <taxon>Pseudomonadota</taxon>
        <taxon>Gammaproteobacteria</taxon>
        <taxon>Enterobacterales</taxon>
        <taxon>Morganellaceae</taxon>
        <taxon>Proteus</taxon>
    </lineage>
</organism>
<dbReference type="Gene3D" id="3.30.540.10">
    <property type="entry name" value="Fructose-1,6-Bisphosphatase, subunit A, domain 1"/>
    <property type="match status" value="1"/>
</dbReference>
<proteinExistence type="predicted"/>
<dbReference type="AlphaFoldDB" id="A0A379FEY2"/>
<dbReference type="Proteomes" id="UP000254191">
    <property type="component" value="Unassembled WGS sequence"/>
</dbReference>
<reference evidence="1 2" key="1">
    <citation type="submission" date="2018-06" db="EMBL/GenBank/DDBJ databases">
        <authorList>
            <consortium name="Pathogen Informatics"/>
            <person name="Doyle S."/>
        </authorList>
    </citation>
    <scope>NUCLEOTIDE SEQUENCE [LARGE SCALE GENOMIC DNA]</scope>
    <source>
        <strain evidence="1 2">NCTC11938</strain>
    </source>
</reference>
<accession>A0A379FEY2</accession>
<name>A0A379FEY2_PROMI</name>
<keyword evidence="1" id="KW-0378">Hydrolase</keyword>
<dbReference type="EMBL" id="UGTS01000003">
    <property type="protein sequence ID" value="SUC18099.1"/>
    <property type="molecule type" value="Genomic_DNA"/>
</dbReference>
<dbReference type="GO" id="GO:0008441">
    <property type="term" value="F:3'(2'),5'-bisphosphate nucleotidase activity"/>
    <property type="evidence" value="ECO:0007669"/>
    <property type="project" value="UniProtKB-EC"/>
</dbReference>
<gene>
    <name evidence="1" type="primary">cysQ_1</name>
    <name evidence="1" type="ORF">NCTC11938_00411</name>
</gene>
<evidence type="ECO:0000313" key="2">
    <source>
        <dbReference type="Proteomes" id="UP000254191"/>
    </source>
</evidence>
<dbReference type="EC" id="3.1.3.7" evidence="1"/>
<dbReference type="SUPFAM" id="SSF56655">
    <property type="entry name" value="Carbohydrate phosphatase"/>
    <property type="match status" value="1"/>
</dbReference>
<sequence>MLEQVSELARQAGQAIMQIYQQSAPIEVQEKSDHSPVTAADLAAIKLLSKDLPVLRQIFLNYLKKILLRGKNVVIGNVIG</sequence>